<feature type="region of interest" description="Disordered" evidence="1">
    <location>
        <begin position="162"/>
        <end position="187"/>
    </location>
</feature>
<evidence type="ECO:0000256" key="1">
    <source>
        <dbReference type="SAM" id="MobiDB-lite"/>
    </source>
</evidence>
<feature type="compositionally biased region" description="Pro residues" evidence="1">
    <location>
        <begin position="298"/>
        <end position="307"/>
    </location>
</feature>
<name>A0ABP6N171_9ACTN</name>
<sequence length="607" mass="61577">MLGPGQWAAWVDEHGAHLLDYAAHHLGPDRAARAAAAAFAACGTRAAPGGVSVRAWLLAVLRRECFTRPGHRDGYVPGTGPGMPAAPLLERAWTLAGPLGTETLRLMFRHELTSDDLAHVLALPREEVDRLATRTQDVVETLVSALDGLAHGRASCPALRPLAEAPFPGGPEAAAGPGRDPGGAGTAGEALLAHVTRCATCARPINIRYTVPQMSSHPPVAPLTAQVRALLLDALPPAAGRSPEAGVPAAGRPSDTAPGTTGRPAEAGAPATVALPVPRRGTAPYAAPAGGQVRAPSRRPPSGPPPSGAVLPGALVPGTAPPGPPPGAAPEPPTRAAPRPAGARPYPPPVRRAGAVPPPAQVRPSEPAPASGPGQDTPLYDALLSQVMSRTGPTLDVPRTIPAADRPGGAGRAPGDPHDGPRIRLSEALRWAGVRVRSTTLKIVVIVAAGTAGTLTGMNLLGPATGSGPVTGSIPSARPQAATAVPSVSGPPGSAAFPSAGDTRDTAGDALASRVFLPAEVTLDAYGRGELTLTGTSQEPLTWRVSAPGLVVNPSSGTLEQGDTRVLTLRALRVRHWCGPAPLVSVPLTVHGPDEASISTTVRWRTC</sequence>
<feature type="compositionally biased region" description="Pro residues" evidence="1">
    <location>
        <begin position="319"/>
        <end position="335"/>
    </location>
</feature>
<protein>
    <submittedName>
        <fullName evidence="2">Uncharacterized protein</fullName>
    </submittedName>
</protein>
<gene>
    <name evidence="2" type="ORF">GCM10010466_24380</name>
</gene>
<reference evidence="3" key="1">
    <citation type="journal article" date="2019" name="Int. J. Syst. Evol. Microbiol.">
        <title>The Global Catalogue of Microorganisms (GCM) 10K type strain sequencing project: providing services to taxonomists for standard genome sequencing and annotation.</title>
        <authorList>
            <consortium name="The Broad Institute Genomics Platform"/>
            <consortium name="The Broad Institute Genome Sequencing Center for Infectious Disease"/>
            <person name="Wu L."/>
            <person name="Ma J."/>
        </authorList>
    </citation>
    <scope>NUCLEOTIDE SEQUENCE [LARGE SCALE GENOMIC DNA]</scope>
    <source>
        <strain evidence="3">JCM 9373</strain>
    </source>
</reference>
<evidence type="ECO:0000313" key="2">
    <source>
        <dbReference type="EMBL" id="GAA3132886.1"/>
    </source>
</evidence>
<feature type="compositionally biased region" description="Low complexity" evidence="1">
    <location>
        <begin position="308"/>
        <end position="318"/>
    </location>
</feature>
<feature type="region of interest" description="Disordered" evidence="1">
    <location>
        <begin position="482"/>
        <end position="503"/>
    </location>
</feature>
<feature type="compositionally biased region" description="Pro residues" evidence="1">
    <location>
        <begin position="345"/>
        <end position="361"/>
    </location>
</feature>
<dbReference type="EMBL" id="BAAAUT010000016">
    <property type="protein sequence ID" value="GAA3132886.1"/>
    <property type="molecule type" value="Genomic_DNA"/>
</dbReference>
<dbReference type="Proteomes" id="UP001500320">
    <property type="component" value="Unassembled WGS sequence"/>
</dbReference>
<organism evidence="2 3">
    <name type="scientific">Planomonospora alba</name>
    <dbReference type="NCBI Taxonomy" id="161354"/>
    <lineage>
        <taxon>Bacteria</taxon>
        <taxon>Bacillati</taxon>
        <taxon>Actinomycetota</taxon>
        <taxon>Actinomycetes</taxon>
        <taxon>Streptosporangiales</taxon>
        <taxon>Streptosporangiaceae</taxon>
        <taxon>Planomonospora</taxon>
    </lineage>
</organism>
<feature type="region of interest" description="Disordered" evidence="1">
    <location>
        <begin position="391"/>
        <end position="422"/>
    </location>
</feature>
<feature type="region of interest" description="Disordered" evidence="1">
    <location>
        <begin position="239"/>
        <end position="379"/>
    </location>
</feature>
<comment type="caution">
    <text evidence="2">The sequence shown here is derived from an EMBL/GenBank/DDBJ whole genome shotgun (WGS) entry which is preliminary data.</text>
</comment>
<accession>A0ABP6N171</accession>
<keyword evidence="3" id="KW-1185">Reference proteome</keyword>
<proteinExistence type="predicted"/>
<evidence type="ECO:0000313" key="3">
    <source>
        <dbReference type="Proteomes" id="UP001500320"/>
    </source>
</evidence>
<feature type="compositionally biased region" description="Low complexity" evidence="1">
    <location>
        <begin position="162"/>
        <end position="178"/>
    </location>
</feature>